<reference evidence="6" key="1">
    <citation type="submission" date="2024-04" db="EMBL/GenBank/DDBJ databases">
        <title>Phylogenomic analyses of a clade within the roseobacter group suggest taxonomic reassignments of species of the genera Aestuariivita, Citreicella, Loktanella, Nautella, Pelagibaca, Ruegeria, Thalassobius, Thiobacimonas and Tropicibacter, and the proposal o.</title>
        <authorList>
            <person name="Jeon C.O."/>
        </authorList>
    </citation>
    <scope>NUCLEOTIDE SEQUENCE [LARGE SCALE GENOMIC DNA]</scope>
    <source>
        <strain evidence="6">SS1-5</strain>
    </source>
</reference>
<feature type="domain" description="Mannosylglycerate hydrolase MGH1-like glycoside hydrolase" evidence="4">
    <location>
        <begin position="28"/>
        <end position="400"/>
    </location>
</feature>
<dbReference type="PANTHER" id="PTHR10412">
    <property type="entry name" value="MANNOSYL-OLIGOSACCHARIDE GLUCOSIDASE"/>
    <property type="match status" value="1"/>
</dbReference>
<evidence type="ECO:0000313" key="5">
    <source>
        <dbReference type="EMBL" id="WZU68903.1"/>
    </source>
</evidence>
<name>A0AAN0MFL3_9RHOB</name>
<protein>
    <recommendedName>
        <fullName evidence="4">Mannosylglycerate hydrolase MGH1-like glycoside hydrolase domain-containing protein</fullName>
    </recommendedName>
</protein>
<reference evidence="5 6" key="2">
    <citation type="submission" date="2024-08" db="EMBL/GenBank/DDBJ databases">
        <title>Phylogenomic analyses of a clade within the roseobacter group suggest taxonomic reassignments of species of the genera Aestuariivita, Citreicella, Loktanella, Nautella, Pelagibaca, Ruegeria, Thalassobius, Thiobacimonas and Tropicibacter, and the proposal o.</title>
        <authorList>
            <person name="Jeon C.O."/>
        </authorList>
    </citation>
    <scope>NUCLEOTIDE SEQUENCE [LARGE SCALE GENOMIC DNA]</scope>
    <source>
        <strain evidence="5 6">SS1-5</strain>
    </source>
</reference>
<keyword evidence="3" id="KW-0326">Glycosidase</keyword>
<proteinExistence type="inferred from homology"/>
<dbReference type="InterPro" id="IPR004888">
    <property type="entry name" value="Glycoside_hydrolase_63"/>
</dbReference>
<dbReference type="AlphaFoldDB" id="A0AAN0MFL3"/>
<organism evidence="5 6">
    <name type="scientific">Yoonia rhodophyticola</name>
    <dbReference type="NCBI Taxonomy" id="3137370"/>
    <lineage>
        <taxon>Bacteria</taxon>
        <taxon>Pseudomonadati</taxon>
        <taxon>Pseudomonadota</taxon>
        <taxon>Alphaproteobacteria</taxon>
        <taxon>Rhodobacterales</taxon>
        <taxon>Paracoccaceae</taxon>
        <taxon>Yoonia</taxon>
    </lineage>
</organism>
<keyword evidence="2" id="KW-0378">Hydrolase</keyword>
<dbReference type="InterPro" id="IPR008928">
    <property type="entry name" value="6-hairpin_glycosidase_sf"/>
</dbReference>
<dbReference type="Proteomes" id="UP001470809">
    <property type="component" value="Chromosome"/>
</dbReference>
<gene>
    <name evidence="5" type="ORF">AABB31_08595</name>
</gene>
<dbReference type="KEGG" id="yrh:AABB31_08595"/>
<dbReference type="RefSeq" id="WP_342078196.1">
    <property type="nucleotide sequence ID" value="NZ_CP151767.2"/>
</dbReference>
<dbReference type="GO" id="GO:0009311">
    <property type="term" value="P:oligosaccharide metabolic process"/>
    <property type="evidence" value="ECO:0007669"/>
    <property type="project" value="InterPro"/>
</dbReference>
<evidence type="ECO:0000313" key="6">
    <source>
        <dbReference type="Proteomes" id="UP001470809"/>
    </source>
</evidence>
<dbReference type="InterPro" id="IPR054491">
    <property type="entry name" value="MGH1-like_GH"/>
</dbReference>
<dbReference type="Pfam" id="PF22422">
    <property type="entry name" value="MGH1-like_GH"/>
    <property type="match status" value="1"/>
</dbReference>
<accession>A0AAN0MFL3</accession>
<dbReference type="GO" id="GO:0006487">
    <property type="term" value="P:protein N-linked glycosylation"/>
    <property type="evidence" value="ECO:0007669"/>
    <property type="project" value="TreeGrafter"/>
</dbReference>
<sequence>MTDLDDKARAILRLNDKGGYTLPTHGLYPYQWNWDSAFAAWGFATFDNPRAWDELDTLMASQWPSGMVPHIIFHKVDPGYFPGPDVWGTGQTPPTSGITQPPVAATMARLVWEMDPDAGRDRLAALYPKLLAWHRWWHEVRCTHGPAAIVHPWESGRDNCPDWDIGMAGVDGSSVGPYTRRDTGHVDPDMRPTKEDYDRYITIVEFGRNCGWDDKTIVDEGPFLMSDPGTTFVLLRAHRDLAVLGQALGHDVSQIEEWAAALRSALPQIWNPALGAYDARNLRTGAFANVLGSGAFLAYLAGAGNTELDTQLMRVWDAVSYGIPSADPEAPSFHSRKYWRGPSWPFLNALLAIGFTENGRADLAERLRAETEMMLQKHGFWEYFDPLDAAPCGGADFTWTAAIWLTWARHKPDSEMKGAA</sequence>
<dbReference type="GO" id="GO:0004573">
    <property type="term" value="F:Glc3Man9GlcNAc2 oligosaccharide glucosidase activity"/>
    <property type="evidence" value="ECO:0007669"/>
    <property type="project" value="InterPro"/>
</dbReference>
<evidence type="ECO:0000256" key="3">
    <source>
        <dbReference type="ARBA" id="ARBA00023295"/>
    </source>
</evidence>
<comment type="similarity">
    <text evidence="1">Belongs to the glycosyl hydrolase 63 family.</text>
</comment>
<evidence type="ECO:0000259" key="4">
    <source>
        <dbReference type="Pfam" id="PF22422"/>
    </source>
</evidence>
<dbReference type="InterPro" id="IPR012341">
    <property type="entry name" value="6hp_glycosidase-like_sf"/>
</dbReference>
<dbReference type="EMBL" id="CP151767">
    <property type="protein sequence ID" value="WZU68903.1"/>
    <property type="molecule type" value="Genomic_DNA"/>
</dbReference>
<dbReference type="PANTHER" id="PTHR10412:SF11">
    <property type="entry name" value="MANNOSYL-OLIGOSACCHARIDE GLUCOSIDASE"/>
    <property type="match status" value="1"/>
</dbReference>
<evidence type="ECO:0000256" key="2">
    <source>
        <dbReference type="ARBA" id="ARBA00022801"/>
    </source>
</evidence>
<dbReference type="Gene3D" id="1.50.10.10">
    <property type="match status" value="1"/>
</dbReference>
<keyword evidence="6" id="KW-1185">Reference proteome</keyword>
<dbReference type="SUPFAM" id="SSF48208">
    <property type="entry name" value="Six-hairpin glycosidases"/>
    <property type="match status" value="1"/>
</dbReference>
<evidence type="ECO:0000256" key="1">
    <source>
        <dbReference type="ARBA" id="ARBA00010833"/>
    </source>
</evidence>